<evidence type="ECO:0000313" key="1">
    <source>
        <dbReference type="EMBL" id="KAG9220639.1"/>
    </source>
</evidence>
<reference evidence="1 2" key="1">
    <citation type="journal article" date="2021" name="Appl. Environ. Microbiol.">
        <title>Genetic linkage and physical mapping for an oyster mushroom Pleurotus cornucopiae and QTL analysis for the trait cap color.</title>
        <authorList>
            <person name="Zhang Y."/>
            <person name="Gao W."/>
            <person name="Sonnenberg A."/>
            <person name="Chen Q."/>
            <person name="Zhang J."/>
            <person name="Huang C."/>
        </authorList>
    </citation>
    <scope>NUCLEOTIDE SEQUENCE [LARGE SCALE GENOMIC DNA]</scope>
    <source>
        <strain evidence="1">CCMSSC00406</strain>
    </source>
</reference>
<keyword evidence="2" id="KW-1185">Reference proteome</keyword>
<protein>
    <submittedName>
        <fullName evidence="1">Uncharacterized protein</fullName>
    </submittedName>
</protein>
<gene>
    <name evidence="1" type="ORF">CCMSSC00406_0003738</name>
</gene>
<accession>A0ACB7IS84</accession>
<sequence>MPSSPHTAAIQISNCIGISAIAFVLWDICITLDQEVEQIWRGSQPRSHTKTLYFICRYLPVTLLVSTLPIGLTKPPDVSYTHHDCFIWQLYQLITTMIIFSSVEFIMLLREALYNQNRSISLTLRTLYYVEILLMVIGIGTTIQRFRYDTNCLSVNLPPMAIIFA</sequence>
<comment type="caution">
    <text evidence="1">The sequence shown here is derived from an EMBL/GenBank/DDBJ whole genome shotgun (WGS) entry which is preliminary data.</text>
</comment>
<organism evidence="1 2">
    <name type="scientific">Pleurotus cornucopiae</name>
    <name type="common">Cornucopia mushroom</name>
    <dbReference type="NCBI Taxonomy" id="5321"/>
    <lineage>
        <taxon>Eukaryota</taxon>
        <taxon>Fungi</taxon>
        <taxon>Dikarya</taxon>
        <taxon>Basidiomycota</taxon>
        <taxon>Agaricomycotina</taxon>
        <taxon>Agaricomycetes</taxon>
        <taxon>Agaricomycetidae</taxon>
        <taxon>Agaricales</taxon>
        <taxon>Pleurotineae</taxon>
        <taxon>Pleurotaceae</taxon>
        <taxon>Pleurotus</taxon>
    </lineage>
</organism>
<dbReference type="Proteomes" id="UP000824881">
    <property type="component" value="Unassembled WGS sequence"/>
</dbReference>
<dbReference type="EMBL" id="WQMT02000007">
    <property type="protein sequence ID" value="KAG9220639.1"/>
    <property type="molecule type" value="Genomic_DNA"/>
</dbReference>
<name>A0ACB7IS84_PLECO</name>
<evidence type="ECO:0000313" key="2">
    <source>
        <dbReference type="Proteomes" id="UP000824881"/>
    </source>
</evidence>
<proteinExistence type="predicted"/>